<protein>
    <submittedName>
        <fullName evidence="1">Uncharacterized protein</fullName>
    </submittedName>
</protein>
<evidence type="ECO:0000313" key="2">
    <source>
        <dbReference type="Proteomes" id="UP000265520"/>
    </source>
</evidence>
<reference evidence="1 2" key="1">
    <citation type="journal article" date="2018" name="Front. Plant Sci.">
        <title>Red Clover (Trifolium pratense) and Zigzag Clover (T. medium) - A Picture of Genomic Similarities and Differences.</title>
        <authorList>
            <person name="Dluhosova J."/>
            <person name="Istvanek J."/>
            <person name="Nedelnik J."/>
            <person name="Repkova J."/>
        </authorList>
    </citation>
    <scope>NUCLEOTIDE SEQUENCE [LARGE SCALE GENOMIC DNA]</scope>
    <source>
        <strain evidence="2">cv. 10/8</strain>
        <tissue evidence="1">Leaf</tissue>
    </source>
</reference>
<name>A0A392V1H7_9FABA</name>
<evidence type="ECO:0000313" key="1">
    <source>
        <dbReference type="EMBL" id="MCI81967.1"/>
    </source>
</evidence>
<feature type="non-terminal residue" evidence="1">
    <location>
        <position position="1"/>
    </location>
</feature>
<organism evidence="1 2">
    <name type="scientific">Trifolium medium</name>
    <dbReference type="NCBI Taxonomy" id="97028"/>
    <lineage>
        <taxon>Eukaryota</taxon>
        <taxon>Viridiplantae</taxon>
        <taxon>Streptophyta</taxon>
        <taxon>Embryophyta</taxon>
        <taxon>Tracheophyta</taxon>
        <taxon>Spermatophyta</taxon>
        <taxon>Magnoliopsida</taxon>
        <taxon>eudicotyledons</taxon>
        <taxon>Gunneridae</taxon>
        <taxon>Pentapetalae</taxon>
        <taxon>rosids</taxon>
        <taxon>fabids</taxon>
        <taxon>Fabales</taxon>
        <taxon>Fabaceae</taxon>
        <taxon>Papilionoideae</taxon>
        <taxon>50 kb inversion clade</taxon>
        <taxon>NPAAA clade</taxon>
        <taxon>Hologalegina</taxon>
        <taxon>IRL clade</taxon>
        <taxon>Trifolieae</taxon>
        <taxon>Trifolium</taxon>
    </lineage>
</organism>
<sequence length="38" mass="4509">VGWREVDGDRWIKRVGLREMTGKGGWRESDEESWMEKG</sequence>
<dbReference type="EMBL" id="LXQA011031860">
    <property type="protein sequence ID" value="MCI81967.1"/>
    <property type="molecule type" value="Genomic_DNA"/>
</dbReference>
<dbReference type="Proteomes" id="UP000265520">
    <property type="component" value="Unassembled WGS sequence"/>
</dbReference>
<proteinExistence type="predicted"/>
<comment type="caution">
    <text evidence="1">The sequence shown here is derived from an EMBL/GenBank/DDBJ whole genome shotgun (WGS) entry which is preliminary data.</text>
</comment>
<dbReference type="AlphaFoldDB" id="A0A392V1H7"/>
<keyword evidence="2" id="KW-1185">Reference proteome</keyword>
<accession>A0A392V1H7</accession>